<reference evidence="1 2" key="2">
    <citation type="journal article" date="2022" name="Mol. Ecol. Resour.">
        <title>The genomes of chicory, endive, great burdock and yacon provide insights into Asteraceae paleo-polyploidization history and plant inulin production.</title>
        <authorList>
            <person name="Fan W."/>
            <person name="Wang S."/>
            <person name="Wang H."/>
            <person name="Wang A."/>
            <person name="Jiang F."/>
            <person name="Liu H."/>
            <person name="Zhao H."/>
            <person name="Xu D."/>
            <person name="Zhang Y."/>
        </authorList>
    </citation>
    <scope>NUCLEOTIDE SEQUENCE [LARGE SCALE GENOMIC DNA]</scope>
    <source>
        <strain evidence="2">cv. Punajuju</strain>
        <tissue evidence="1">Leaves</tissue>
    </source>
</reference>
<protein>
    <submittedName>
        <fullName evidence="1">Uncharacterized protein</fullName>
    </submittedName>
</protein>
<comment type="caution">
    <text evidence="1">The sequence shown here is derived from an EMBL/GenBank/DDBJ whole genome shotgun (WGS) entry which is preliminary data.</text>
</comment>
<evidence type="ECO:0000313" key="1">
    <source>
        <dbReference type="EMBL" id="KAI3750219.1"/>
    </source>
</evidence>
<name>A0ACB9DU20_CICIN</name>
<sequence length="105" mass="11139">MIIIKWNSTYQAVTIILPYKNQNQQNSSTSDIYYFPHLQEMAQIGSIVKKVSLIAVVAFSVAATVSAQATAPAPSPDAGAAFSVPVSGVVIGSSMLLSLVALFRH</sequence>
<proteinExistence type="predicted"/>
<accession>A0ACB9DU20</accession>
<dbReference type="Proteomes" id="UP001055811">
    <property type="component" value="Linkage Group LG04"/>
</dbReference>
<gene>
    <name evidence="1" type="ORF">L2E82_20849</name>
</gene>
<dbReference type="EMBL" id="CM042012">
    <property type="protein sequence ID" value="KAI3750219.1"/>
    <property type="molecule type" value="Genomic_DNA"/>
</dbReference>
<keyword evidence="2" id="KW-1185">Reference proteome</keyword>
<reference evidence="2" key="1">
    <citation type="journal article" date="2022" name="Mol. Ecol. Resour.">
        <title>The genomes of chicory, endive, great burdock and yacon provide insights into Asteraceae palaeo-polyploidization history and plant inulin production.</title>
        <authorList>
            <person name="Fan W."/>
            <person name="Wang S."/>
            <person name="Wang H."/>
            <person name="Wang A."/>
            <person name="Jiang F."/>
            <person name="Liu H."/>
            <person name="Zhao H."/>
            <person name="Xu D."/>
            <person name="Zhang Y."/>
        </authorList>
    </citation>
    <scope>NUCLEOTIDE SEQUENCE [LARGE SCALE GENOMIC DNA]</scope>
    <source>
        <strain evidence="2">cv. Punajuju</strain>
    </source>
</reference>
<organism evidence="1 2">
    <name type="scientific">Cichorium intybus</name>
    <name type="common">Chicory</name>
    <dbReference type="NCBI Taxonomy" id="13427"/>
    <lineage>
        <taxon>Eukaryota</taxon>
        <taxon>Viridiplantae</taxon>
        <taxon>Streptophyta</taxon>
        <taxon>Embryophyta</taxon>
        <taxon>Tracheophyta</taxon>
        <taxon>Spermatophyta</taxon>
        <taxon>Magnoliopsida</taxon>
        <taxon>eudicotyledons</taxon>
        <taxon>Gunneridae</taxon>
        <taxon>Pentapetalae</taxon>
        <taxon>asterids</taxon>
        <taxon>campanulids</taxon>
        <taxon>Asterales</taxon>
        <taxon>Asteraceae</taxon>
        <taxon>Cichorioideae</taxon>
        <taxon>Cichorieae</taxon>
        <taxon>Cichoriinae</taxon>
        <taxon>Cichorium</taxon>
    </lineage>
</organism>
<evidence type="ECO:0000313" key="2">
    <source>
        <dbReference type="Proteomes" id="UP001055811"/>
    </source>
</evidence>